<dbReference type="GeneID" id="25315127"/>
<dbReference type="Proteomes" id="UP000053958">
    <property type="component" value="Unassembled WGS sequence"/>
</dbReference>
<accession>A0A0F4YZZ0</accession>
<protein>
    <submittedName>
        <fullName evidence="1">Uncharacterized protein</fullName>
    </submittedName>
</protein>
<dbReference type="AlphaFoldDB" id="A0A0F4YZZ0"/>
<evidence type="ECO:0000313" key="1">
    <source>
        <dbReference type="EMBL" id="KKA23183.1"/>
    </source>
</evidence>
<name>A0A0F4YZZ0_RASE3</name>
<dbReference type="EMBL" id="LASV01000109">
    <property type="protein sequence ID" value="KKA23183.1"/>
    <property type="molecule type" value="Genomic_DNA"/>
</dbReference>
<keyword evidence="2" id="KW-1185">Reference proteome</keyword>
<sequence length="151" mass="17369">MESTGQCGMWIDREDLVVLPLLQIYVFIFQINIQISSVICMSENECQLHVQSTGYKNIHVYVLPIAHSGLALTSCAVHTTHGPRLKTSPTIHNLEDVEMLRWLFHALPRRAMPSLLFFNPYKLGISAVASSRRRCFRTRCRCRCKRVLRIP</sequence>
<reference evidence="1 2" key="1">
    <citation type="submission" date="2015-04" db="EMBL/GenBank/DDBJ databases">
        <authorList>
            <person name="Heijne W.H."/>
            <person name="Fedorova N.D."/>
            <person name="Nierman W.C."/>
            <person name="Vollebregt A.W."/>
            <person name="Zhao Z."/>
            <person name="Wu L."/>
            <person name="Kumar M."/>
            <person name="Stam H."/>
            <person name="van den Berg M.A."/>
            <person name="Pel H.J."/>
        </authorList>
    </citation>
    <scope>NUCLEOTIDE SEQUENCE [LARGE SCALE GENOMIC DNA]</scope>
    <source>
        <strain evidence="1 2">CBS 393.64</strain>
    </source>
</reference>
<gene>
    <name evidence="1" type="ORF">T310_2776</name>
</gene>
<dbReference type="RefSeq" id="XP_013329795.1">
    <property type="nucleotide sequence ID" value="XM_013474341.1"/>
</dbReference>
<comment type="caution">
    <text evidence="1">The sequence shown here is derived from an EMBL/GenBank/DDBJ whole genome shotgun (WGS) entry which is preliminary data.</text>
</comment>
<proteinExistence type="predicted"/>
<evidence type="ECO:0000313" key="2">
    <source>
        <dbReference type="Proteomes" id="UP000053958"/>
    </source>
</evidence>
<organism evidence="1 2">
    <name type="scientific">Rasamsonia emersonii (strain ATCC 16479 / CBS 393.64 / IMI 116815)</name>
    <dbReference type="NCBI Taxonomy" id="1408163"/>
    <lineage>
        <taxon>Eukaryota</taxon>
        <taxon>Fungi</taxon>
        <taxon>Dikarya</taxon>
        <taxon>Ascomycota</taxon>
        <taxon>Pezizomycotina</taxon>
        <taxon>Eurotiomycetes</taxon>
        <taxon>Eurotiomycetidae</taxon>
        <taxon>Eurotiales</taxon>
        <taxon>Trichocomaceae</taxon>
        <taxon>Rasamsonia</taxon>
    </lineage>
</organism>